<dbReference type="Pfam" id="PF08417">
    <property type="entry name" value="PaO"/>
    <property type="match status" value="1"/>
</dbReference>
<dbReference type="FunCoup" id="A0A2K1IP74">
    <property type="interactions" value="1057"/>
</dbReference>
<dbReference type="OMA" id="CLKNFWY"/>
<dbReference type="EMBL" id="ABEU02000022">
    <property type="protein sequence ID" value="PNR31067.1"/>
    <property type="molecule type" value="Genomic_DNA"/>
</dbReference>
<accession>A0A2K1IP74</accession>
<evidence type="ECO:0000256" key="8">
    <source>
        <dbReference type="ARBA" id="ARBA00023004"/>
    </source>
</evidence>
<dbReference type="GO" id="GO:0051537">
    <property type="term" value="F:2 iron, 2 sulfur cluster binding"/>
    <property type="evidence" value="ECO:0007669"/>
    <property type="project" value="UniProtKB-KW"/>
</dbReference>
<dbReference type="GO" id="GO:0010277">
    <property type="term" value="F:chlorophyllide a oxygenase activity"/>
    <property type="evidence" value="ECO:0007669"/>
    <property type="project" value="InterPro"/>
</dbReference>
<dbReference type="PANTHER" id="PTHR21266">
    <property type="entry name" value="IRON-SULFUR DOMAIN CONTAINING PROTEIN"/>
    <property type="match status" value="1"/>
</dbReference>
<reference evidence="12 14" key="1">
    <citation type="journal article" date="2008" name="Science">
        <title>The Physcomitrella genome reveals evolutionary insights into the conquest of land by plants.</title>
        <authorList>
            <person name="Rensing S."/>
            <person name="Lang D."/>
            <person name="Zimmer A."/>
            <person name="Terry A."/>
            <person name="Salamov A."/>
            <person name="Shapiro H."/>
            <person name="Nishiyama T."/>
            <person name="Perroud P.-F."/>
            <person name="Lindquist E."/>
            <person name="Kamisugi Y."/>
            <person name="Tanahashi T."/>
            <person name="Sakakibara K."/>
            <person name="Fujita T."/>
            <person name="Oishi K."/>
            <person name="Shin-I T."/>
            <person name="Kuroki Y."/>
            <person name="Toyoda A."/>
            <person name="Suzuki Y."/>
            <person name="Hashimoto A."/>
            <person name="Yamaguchi K."/>
            <person name="Sugano A."/>
            <person name="Kohara Y."/>
            <person name="Fujiyama A."/>
            <person name="Anterola A."/>
            <person name="Aoki S."/>
            <person name="Ashton N."/>
            <person name="Barbazuk W.B."/>
            <person name="Barker E."/>
            <person name="Bennetzen J."/>
            <person name="Bezanilla M."/>
            <person name="Blankenship R."/>
            <person name="Cho S.H."/>
            <person name="Dutcher S."/>
            <person name="Estelle M."/>
            <person name="Fawcett J.A."/>
            <person name="Gundlach H."/>
            <person name="Hanada K."/>
            <person name="Heyl A."/>
            <person name="Hicks K.A."/>
            <person name="Hugh J."/>
            <person name="Lohr M."/>
            <person name="Mayer K."/>
            <person name="Melkozernov A."/>
            <person name="Murata T."/>
            <person name="Nelson D."/>
            <person name="Pils B."/>
            <person name="Prigge M."/>
            <person name="Reiss B."/>
            <person name="Renner T."/>
            <person name="Rombauts S."/>
            <person name="Rushton P."/>
            <person name="Sanderfoot A."/>
            <person name="Schween G."/>
            <person name="Shiu S.-H."/>
            <person name="Stueber K."/>
            <person name="Theodoulou F.L."/>
            <person name="Tu H."/>
            <person name="Van de Peer Y."/>
            <person name="Verrier P.J."/>
            <person name="Waters E."/>
            <person name="Wood A."/>
            <person name="Yang L."/>
            <person name="Cove D."/>
            <person name="Cuming A."/>
            <person name="Hasebe M."/>
            <person name="Lucas S."/>
            <person name="Mishler D.B."/>
            <person name="Reski R."/>
            <person name="Grigoriev I."/>
            <person name="Quatrano R.S."/>
            <person name="Boore J.L."/>
        </authorList>
    </citation>
    <scope>NUCLEOTIDE SEQUENCE [LARGE SCALE GENOMIC DNA]</scope>
    <source>
        <strain evidence="13 14">cv. Gransden 2004</strain>
    </source>
</reference>
<protein>
    <recommendedName>
        <fullName evidence="11">Rieske domain-containing protein</fullName>
    </recommendedName>
</protein>
<evidence type="ECO:0000256" key="9">
    <source>
        <dbReference type="ARBA" id="ARBA00023014"/>
    </source>
</evidence>
<evidence type="ECO:0000313" key="14">
    <source>
        <dbReference type="Proteomes" id="UP000006727"/>
    </source>
</evidence>
<evidence type="ECO:0000256" key="10">
    <source>
        <dbReference type="SAM" id="Coils"/>
    </source>
</evidence>
<dbReference type="InterPro" id="IPR017941">
    <property type="entry name" value="Rieske_2Fe-2S"/>
</dbReference>
<dbReference type="PANTHER" id="PTHR21266:SF19">
    <property type="entry name" value="CHLOROPHYLLIDE A OXYGENASE, CHLOROPLASTIC"/>
    <property type="match status" value="1"/>
</dbReference>
<dbReference type="InterPro" id="IPR013626">
    <property type="entry name" value="PaO"/>
</dbReference>
<dbReference type="GeneID" id="112274910"/>
<reference evidence="12 14" key="2">
    <citation type="journal article" date="2018" name="Plant J.">
        <title>The Physcomitrella patens chromosome-scale assembly reveals moss genome structure and evolution.</title>
        <authorList>
            <person name="Lang D."/>
            <person name="Ullrich K.K."/>
            <person name="Murat F."/>
            <person name="Fuchs J."/>
            <person name="Jenkins J."/>
            <person name="Haas F.B."/>
            <person name="Piednoel M."/>
            <person name="Gundlach H."/>
            <person name="Van Bel M."/>
            <person name="Meyberg R."/>
            <person name="Vives C."/>
            <person name="Morata J."/>
            <person name="Symeonidi A."/>
            <person name="Hiss M."/>
            <person name="Muchero W."/>
            <person name="Kamisugi Y."/>
            <person name="Saleh O."/>
            <person name="Blanc G."/>
            <person name="Decker E.L."/>
            <person name="van Gessel N."/>
            <person name="Grimwood J."/>
            <person name="Hayes R.D."/>
            <person name="Graham S.W."/>
            <person name="Gunter L.E."/>
            <person name="McDaniel S.F."/>
            <person name="Hoernstein S.N.W."/>
            <person name="Larsson A."/>
            <person name="Li F.W."/>
            <person name="Perroud P.F."/>
            <person name="Phillips J."/>
            <person name="Ranjan P."/>
            <person name="Rokshar D.S."/>
            <person name="Rothfels C.J."/>
            <person name="Schneider L."/>
            <person name="Shu S."/>
            <person name="Stevenson D.W."/>
            <person name="Thummler F."/>
            <person name="Tillich M."/>
            <person name="Villarreal Aguilar J.C."/>
            <person name="Widiez T."/>
            <person name="Wong G.K."/>
            <person name="Wymore A."/>
            <person name="Zhang Y."/>
            <person name="Zimmer A.D."/>
            <person name="Quatrano R.S."/>
            <person name="Mayer K.F.X."/>
            <person name="Goodstein D."/>
            <person name="Casacuberta J.M."/>
            <person name="Vandepoele K."/>
            <person name="Reski R."/>
            <person name="Cuming A.C."/>
            <person name="Tuskan G.A."/>
            <person name="Maumus F."/>
            <person name="Salse J."/>
            <person name="Schmutz J."/>
            <person name="Rensing S.A."/>
        </authorList>
    </citation>
    <scope>NUCLEOTIDE SEQUENCE [LARGE SCALE GENOMIC DNA]</scope>
    <source>
        <strain evidence="13 14">cv. Gransden 2004</strain>
    </source>
</reference>
<keyword evidence="10" id="KW-0175">Coiled coil</keyword>
<dbReference type="Gene3D" id="2.102.10.10">
    <property type="entry name" value="Rieske [2Fe-2S] iron-sulphur domain"/>
    <property type="match status" value="1"/>
</dbReference>
<dbReference type="GO" id="GO:0005506">
    <property type="term" value="F:iron ion binding"/>
    <property type="evidence" value="ECO:0007669"/>
    <property type="project" value="InterPro"/>
</dbReference>
<keyword evidence="2" id="KW-0150">Chloroplast</keyword>
<evidence type="ECO:0000256" key="6">
    <source>
        <dbReference type="ARBA" id="ARBA00022946"/>
    </source>
</evidence>
<keyword evidence="7" id="KW-0560">Oxidoreductase</keyword>
<dbReference type="Proteomes" id="UP000006727">
    <property type="component" value="Chromosome 22"/>
</dbReference>
<evidence type="ECO:0000256" key="3">
    <source>
        <dbReference type="ARBA" id="ARBA00022640"/>
    </source>
</evidence>
<sequence>MTPGLSLAAAPSSMRLAEKLGLGVSNSALECYSGGCTSSMATVFHVNYGAAGRAVWTGVAGKDREAWGGRRYGHGKGKGRSVVECVGVSGSGSGAGERREQQQQQSGVVKFFNVEDPRGAGVSLKKGAFDVNTAWELLRQDVLYLDWKARRDVLAIVNAHDKVVEVLNPLVRDVKSVESLRSELAGLQEELSKAHAQVHLSEARVEHTLRKLGEMESLVNDKLLQNINPKRGKTVPKAASTMEPVVMGEAEADISVRSRGSTSRGKPLDVSGPMGPYPAQLKNHWYPAAFSADIDDKTMVPFDSFEEAWVIFRGKDGRPGCVRDSCAHRACPLSLGKVEDGRIQCPYHGWEYNTSGKCEKMPSTRLVNAELDSLPCIEQDGMVWIWPGNETPSTNLPCLNPPSHYTIHAQITMELPVEHGLLVENLLDLAHAPFTHTTTFAKGWEVPSFVKFRTPIAALSGTWDPYPIAMEFKPPCMVLSTIGLEKPGKLNGTDVDACPTHLHQLHVCMPSSKGKTRLLYRMALDFAPYLKHVPFIKYLWQHLANKVLGEDLRLVEGQQDRMERGANVWNLPVAYDKLGVRYRRWRVDLESGDEKTPFMSD</sequence>
<dbReference type="InterPro" id="IPR036922">
    <property type="entry name" value="Rieske_2Fe-2S_sf"/>
</dbReference>
<keyword evidence="4" id="KW-0001">2Fe-2S</keyword>
<dbReference type="PROSITE" id="PS00570">
    <property type="entry name" value="RING_HYDROXYL_ALPHA"/>
    <property type="match status" value="1"/>
</dbReference>
<gene>
    <name evidence="13" type="primary">LOC112274910</name>
    <name evidence="12" type="ORF">PHYPA_027383</name>
</gene>
<evidence type="ECO:0000313" key="13">
    <source>
        <dbReference type="EnsemblPlants" id="Pp3c22_20970V3.1"/>
    </source>
</evidence>
<dbReference type="Gramene" id="Pp3c22_20970V3.1">
    <property type="protein sequence ID" value="Pp3c22_20970V3.1"/>
    <property type="gene ID" value="Pp3c22_20970"/>
</dbReference>
<dbReference type="RefSeq" id="XP_024360531.1">
    <property type="nucleotide sequence ID" value="XM_024504763.2"/>
</dbReference>
<keyword evidence="6" id="KW-0809">Transit peptide</keyword>
<dbReference type="InterPro" id="IPR015881">
    <property type="entry name" value="ARHD_Rieske_2Fe_2S"/>
</dbReference>
<keyword evidence="3" id="KW-0934">Plastid</keyword>
<evidence type="ECO:0000256" key="1">
    <source>
        <dbReference type="ARBA" id="ARBA00004229"/>
    </source>
</evidence>
<dbReference type="GO" id="GO:0005737">
    <property type="term" value="C:cytoplasm"/>
    <property type="evidence" value="ECO:0000318"/>
    <property type="project" value="GO_Central"/>
</dbReference>
<dbReference type="AlphaFoldDB" id="A0A2K1IP74"/>
<dbReference type="PaxDb" id="3218-PP1S225_73V6.1"/>
<comment type="subcellular location">
    <subcellularLocation>
        <location evidence="1">Plastid</location>
        <location evidence="1">Chloroplast</location>
    </subcellularLocation>
</comment>
<feature type="domain" description="Rieske" evidence="11">
    <location>
        <begin position="285"/>
        <end position="385"/>
    </location>
</feature>
<evidence type="ECO:0000256" key="7">
    <source>
        <dbReference type="ARBA" id="ARBA00023002"/>
    </source>
</evidence>
<evidence type="ECO:0000259" key="11">
    <source>
        <dbReference type="PROSITE" id="PS51296"/>
    </source>
</evidence>
<dbReference type="Gene3D" id="3.90.380.10">
    <property type="entry name" value="Naphthalene 1,2-dioxygenase Alpha Subunit, Chain A, domain 1"/>
    <property type="match status" value="1"/>
</dbReference>
<dbReference type="OrthoDB" id="426882at2759"/>
<proteinExistence type="predicted"/>
<evidence type="ECO:0000256" key="4">
    <source>
        <dbReference type="ARBA" id="ARBA00022714"/>
    </source>
</evidence>
<dbReference type="STRING" id="3218.A0A2K1IP74"/>
<dbReference type="GO" id="GO:0009507">
    <property type="term" value="C:chloroplast"/>
    <property type="evidence" value="ECO:0007669"/>
    <property type="project" value="UniProtKB-SubCell"/>
</dbReference>
<evidence type="ECO:0000256" key="5">
    <source>
        <dbReference type="ARBA" id="ARBA00022723"/>
    </source>
</evidence>
<dbReference type="EnsemblPlants" id="Pp3c22_20970V3.2">
    <property type="protein sequence ID" value="Pp3c22_20970V3.2"/>
    <property type="gene ID" value="Pp3c22_20970"/>
</dbReference>
<keyword evidence="8" id="KW-0408">Iron</keyword>
<dbReference type="EnsemblPlants" id="Pp3c22_20970V3.1">
    <property type="protein sequence ID" value="Pp3c22_20970V3.1"/>
    <property type="gene ID" value="Pp3c22_20970"/>
</dbReference>
<dbReference type="KEGG" id="ppp:112274910"/>
<keyword evidence="9" id="KW-0411">Iron-sulfur</keyword>
<organism evidence="12">
    <name type="scientific">Physcomitrium patens</name>
    <name type="common">Spreading-leaved earth moss</name>
    <name type="synonym">Physcomitrella patens</name>
    <dbReference type="NCBI Taxonomy" id="3218"/>
    <lineage>
        <taxon>Eukaryota</taxon>
        <taxon>Viridiplantae</taxon>
        <taxon>Streptophyta</taxon>
        <taxon>Embryophyta</taxon>
        <taxon>Bryophyta</taxon>
        <taxon>Bryophytina</taxon>
        <taxon>Bryopsida</taxon>
        <taxon>Funariidae</taxon>
        <taxon>Funariales</taxon>
        <taxon>Funariaceae</taxon>
        <taxon>Physcomitrium</taxon>
    </lineage>
</organism>
<dbReference type="Pfam" id="PF00355">
    <property type="entry name" value="Rieske"/>
    <property type="match status" value="1"/>
</dbReference>
<name>A0A2K1IP74_PHYPA</name>
<evidence type="ECO:0000256" key="2">
    <source>
        <dbReference type="ARBA" id="ARBA00022528"/>
    </source>
</evidence>
<evidence type="ECO:0000313" key="12">
    <source>
        <dbReference type="EMBL" id="PNR31067.1"/>
    </source>
</evidence>
<keyword evidence="14" id="KW-1185">Reference proteome</keyword>
<feature type="coiled-coil region" evidence="10">
    <location>
        <begin position="177"/>
        <end position="204"/>
    </location>
</feature>
<dbReference type="GO" id="GO:0016491">
    <property type="term" value="F:oxidoreductase activity"/>
    <property type="evidence" value="ECO:0000318"/>
    <property type="project" value="GO_Central"/>
</dbReference>
<keyword evidence="5" id="KW-0479">Metal-binding</keyword>
<dbReference type="InterPro" id="IPR050584">
    <property type="entry name" value="Cholesterol_7-desaturase"/>
</dbReference>
<dbReference type="SUPFAM" id="SSF50022">
    <property type="entry name" value="ISP domain"/>
    <property type="match status" value="1"/>
</dbReference>
<dbReference type="SUPFAM" id="SSF55961">
    <property type="entry name" value="Bet v1-like"/>
    <property type="match status" value="1"/>
</dbReference>
<reference evidence="13" key="3">
    <citation type="submission" date="2020-12" db="UniProtKB">
        <authorList>
            <consortium name="EnsemblPlants"/>
        </authorList>
    </citation>
    <scope>IDENTIFICATION</scope>
</reference>
<dbReference type="PROSITE" id="PS51296">
    <property type="entry name" value="RIESKE"/>
    <property type="match status" value="1"/>
</dbReference>
<dbReference type="Gramene" id="Pp3c22_20970V3.2">
    <property type="protein sequence ID" value="Pp3c22_20970V3.2"/>
    <property type="gene ID" value="Pp3c22_20970"/>
</dbReference>